<sequence length="163" mass="17541">MFIRTACALLLLFAVATPVAAQEAVYVIRHGEKELSGDEPALTPEGRDRAAGWARMLRHAGLDAVITSDALRTRETGAIIAEALDLRASAWPATDIAGLVDMLEFDHEDDRVLVVAHAETIPGILARLGVLDEISVDQAEFANLFVVTGPGSDNPVFLHLFMP</sequence>
<dbReference type="InterPro" id="IPR029033">
    <property type="entry name" value="His_PPase_superfam"/>
</dbReference>
<dbReference type="Pfam" id="PF00300">
    <property type="entry name" value="His_Phos_1"/>
    <property type="match status" value="1"/>
</dbReference>
<dbReference type="EMBL" id="JAAGOX010000014">
    <property type="protein sequence ID" value="NDW45433.1"/>
    <property type="molecule type" value="Genomic_DNA"/>
</dbReference>
<proteinExistence type="predicted"/>
<feature type="signal peptide" evidence="1">
    <location>
        <begin position="1"/>
        <end position="21"/>
    </location>
</feature>
<gene>
    <name evidence="2" type="ORF">G0P99_10715</name>
</gene>
<accession>A0A6B2NRI7</accession>
<dbReference type="Gene3D" id="3.40.50.1240">
    <property type="entry name" value="Phosphoglycerate mutase-like"/>
    <property type="match status" value="1"/>
</dbReference>
<dbReference type="CDD" id="cd07067">
    <property type="entry name" value="HP_PGM_like"/>
    <property type="match status" value="1"/>
</dbReference>
<feature type="chain" id="PRO_5025632428" evidence="1">
    <location>
        <begin position="22"/>
        <end position="163"/>
    </location>
</feature>
<dbReference type="InterPro" id="IPR013078">
    <property type="entry name" value="His_Pase_superF_clade-1"/>
</dbReference>
<organism evidence="2">
    <name type="scientific">Ruegeria sp. PrR005</name>
    <dbReference type="NCBI Taxonomy" id="2706882"/>
    <lineage>
        <taxon>Bacteria</taxon>
        <taxon>Pseudomonadati</taxon>
        <taxon>Pseudomonadota</taxon>
        <taxon>Alphaproteobacteria</taxon>
        <taxon>Rhodobacterales</taxon>
        <taxon>Roseobacteraceae</taxon>
        <taxon>Ruegeria</taxon>
    </lineage>
</organism>
<evidence type="ECO:0000313" key="2">
    <source>
        <dbReference type="EMBL" id="NDW45433.1"/>
    </source>
</evidence>
<dbReference type="RefSeq" id="WP_164129606.1">
    <property type="nucleotide sequence ID" value="NZ_JAAGOX010000014.1"/>
</dbReference>
<dbReference type="SUPFAM" id="SSF53254">
    <property type="entry name" value="Phosphoglycerate mutase-like"/>
    <property type="match status" value="1"/>
</dbReference>
<protein>
    <submittedName>
        <fullName evidence="2">Histidine phosphatase family protein</fullName>
    </submittedName>
</protein>
<reference evidence="2" key="1">
    <citation type="submission" date="2020-02" db="EMBL/GenBank/DDBJ databases">
        <title>Delineation of the pyrene-degrading pathway in Roseobacter clade bacteria by genomic analysis.</title>
        <authorList>
            <person name="Zhou H."/>
            <person name="Wang H."/>
        </authorList>
    </citation>
    <scope>NUCLEOTIDE SEQUENCE</scope>
    <source>
        <strain evidence="2">PrR005</strain>
    </source>
</reference>
<evidence type="ECO:0000256" key="1">
    <source>
        <dbReference type="SAM" id="SignalP"/>
    </source>
</evidence>
<dbReference type="SMART" id="SM00855">
    <property type="entry name" value="PGAM"/>
    <property type="match status" value="1"/>
</dbReference>
<name>A0A6B2NRI7_9RHOB</name>
<dbReference type="AlphaFoldDB" id="A0A6B2NRI7"/>
<keyword evidence="1" id="KW-0732">Signal</keyword>
<comment type="caution">
    <text evidence="2">The sequence shown here is derived from an EMBL/GenBank/DDBJ whole genome shotgun (WGS) entry which is preliminary data.</text>
</comment>